<evidence type="ECO:0000256" key="9">
    <source>
        <dbReference type="ARBA" id="ARBA00023157"/>
    </source>
</evidence>
<keyword evidence="9 12" id="KW-1015">Disulfide bond</keyword>
<dbReference type="GO" id="GO:0005794">
    <property type="term" value="C:Golgi apparatus"/>
    <property type="evidence" value="ECO:0007669"/>
    <property type="project" value="TreeGrafter"/>
</dbReference>
<dbReference type="InterPro" id="IPR000742">
    <property type="entry name" value="EGF"/>
</dbReference>
<dbReference type="SMART" id="SM00423">
    <property type="entry name" value="PSI"/>
    <property type="match status" value="5"/>
</dbReference>
<keyword evidence="2" id="KW-0880">Kelch repeat</keyword>
<comment type="subcellular location">
    <subcellularLocation>
        <location evidence="1">Membrane</location>
        <topology evidence="1">Single-pass membrane protein</topology>
    </subcellularLocation>
</comment>
<dbReference type="OrthoDB" id="9998912at2759"/>
<comment type="caution">
    <text evidence="19">The sequence shown here is derived from an EMBL/GenBank/DDBJ whole genome shotgun (WGS) entry which is preliminary data.</text>
</comment>
<keyword evidence="3 12" id="KW-0245">EGF-like domain</keyword>
<dbReference type="InterPro" id="IPR016201">
    <property type="entry name" value="PSI"/>
</dbReference>
<evidence type="ECO:0000256" key="6">
    <source>
        <dbReference type="ARBA" id="ARBA00022737"/>
    </source>
</evidence>
<organism evidence="19 20">
    <name type="scientific">Daphnia galeata</name>
    <dbReference type="NCBI Taxonomy" id="27404"/>
    <lineage>
        <taxon>Eukaryota</taxon>
        <taxon>Metazoa</taxon>
        <taxon>Ecdysozoa</taxon>
        <taxon>Arthropoda</taxon>
        <taxon>Crustacea</taxon>
        <taxon>Branchiopoda</taxon>
        <taxon>Diplostraca</taxon>
        <taxon>Cladocera</taxon>
        <taxon>Anomopoda</taxon>
        <taxon>Daphniidae</taxon>
        <taxon>Daphnia</taxon>
    </lineage>
</organism>
<dbReference type="InterPro" id="IPR000859">
    <property type="entry name" value="CUB_dom"/>
</dbReference>
<dbReference type="InterPro" id="IPR056732">
    <property type="entry name" value="GBD_ATRN"/>
</dbReference>
<dbReference type="CDD" id="cd00055">
    <property type="entry name" value="EGF_Lam"/>
    <property type="match status" value="2"/>
</dbReference>
<dbReference type="Pfam" id="PF23106">
    <property type="entry name" value="EGF_Teneurin"/>
    <property type="match status" value="1"/>
</dbReference>
<dbReference type="InterPro" id="IPR056863">
    <property type="entry name" value="LMN_ATRN_NET-like_EGF"/>
</dbReference>
<reference evidence="19" key="1">
    <citation type="submission" date="2021-11" db="EMBL/GenBank/DDBJ databases">
        <authorList>
            <person name="Schell T."/>
        </authorList>
    </citation>
    <scope>NUCLEOTIDE SEQUENCE</scope>
    <source>
        <strain evidence="19">M5</strain>
    </source>
</reference>
<feature type="disulfide bond" evidence="12">
    <location>
        <begin position="258"/>
        <end position="267"/>
    </location>
</feature>
<feature type="disulfide bond" evidence="13">
    <location>
        <begin position="957"/>
        <end position="966"/>
    </location>
</feature>
<dbReference type="EMBL" id="CAKKLH010000283">
    <property type="protein sequence ID" value="CAH0108410.1"/>
    <property type="molecule type" value="Genomic_DNA"/>
</dbReference>
<evidence type="ECO:0000256" key="4">
    <source>
        <dbReference type="ARBA" id="ARBA00022692"/>
    </source>
</evidence>
<keyword evidence="20" id="KW-1185">Reference proteome</keyword>
<dbReference type="GO" id="GO:0016020">
    <property type="term" value="C:membrane"/>
    <property type="evidence" value="ECO:0007669"/>
    <property type="project" value="UniProtKB-SubCell"/>
</dbReference>
<dbReference type="PANTHER" id="PTHR46376:SF2">
    <property type="entry name" value="DISTRACTED, ISOFORM B"/>
    <property type="match status" value="1"/>
</dbReference>
<dbReference type="SUPFAM" id="SSF57196">
    <property type="entry name" value="EGF/Laminin"/>
    <property type="match status" value="1"/>
</dbReference>
<dbReference type="SMART" id="SM00042">
    <property type="entry name" value="CUB"/>
    <property type="match status" value="1"/>
</dbReference>
<dbReference type="Pfam" id="PF24973">
    <property type="entry name" value="EGF_LMN_ATRN"/>
    <property type="match status" value="1"/>
</dbReference>
<feature type="region of interest" description="Disordered" evidence="14">
    <location>
        <begin position="1360"/>
        <end position="1385"/>
    </location>
</feature>
<dbReference type="Pfam" id="PF24981">
    <property type="entry name" value="Beta-prop_ATRN-LZTR1"/>
    <property type="match status" value="1"/>
</dbReference>
<evidence type="ECO:0000256" key="10">
    <source>
        <dbReference type="ARBA" id="ARBA00023180"/>
    </source>
</evidence>
<dbReference type="InterPro" id="IPR002049">
    <property type="entry name" value="LE_dom"/>
</dbReference>
<dbReference type="InterPro" id="IPR002165">
    <property type="entry name" value="Plexin_repeat"/>
</dbReference>
<dbReference type="PANTHER" id="PTHR46376">
    <property type="entry name" value="LEUCINE-ZIPPER-LIKE TRANSCRIPTIONAL REGULATOR 1"/>
    <property type="match status" value="1"/>
</dbReference>
<dbReference type="Pfam" id="PF01437">
    <property type="entry name" value="PSI"/>
    <property type="match status" value="1"/>
</dbReference>
<dbReference type="PROSITE" id="PS00022">
    <property type="entry name" value="EGF_1"/>
    <property type="match status" value="1"/>
</dbReference>
<feature type="domain" description="EGF-like" evidence="17">
    <location>
        <begin position="235"/>
        <end position="268"/>
    </location>
</feature>
<evidence type="ECO:0000259" key="16">
    <source>
        <dbReference type="PROSITE" id="PS01180"/>
    </source>
</evidence>
<dbReference type="Pfam" id="PF00053">
    <property type="entry name" value="EGF_laminin"/>
    <property type="match status" value="1"/>
</dbReference>
<evidence type="ECO:0000256" key="14">
    <source>
        <dbReference type="SAM" id="MobiDB-lite"/>
    </source>
</evidence>
<feature type="domain" description="CUB" evidence="16">
    <location>
        <begin position="84"/>
        <end position="201"/>
    </location>
</feature>
<evidence type="ECO:0000256" key="15">
    <source>
        <dbReference type="SAM" id="Phobius"/>
    </source>
</evidence>
<dbReference type="CDD" id="cd00041">
    <property type="entry name" value="CUB"/>
    <property type="match status" value="1"/>
</dbReference>
<evidence type="ECO:0000256" key="1">
    <source>
        <dbReference type="ARBA" id="ARBA00004167"/>
    </source>
</evidence>
<keyword evidence="5" id="KW-0732">Signal</keyword>
<dbReference type="Pfam" id="PF00431">
    <property type="entry name" value="CUB"/>
    <property type="match status" value="1"/>
</dbReference>
<keyword evidence="4 15" id="KW-0812">Transmembrane</keyword>
<dbReference type="Pfam" id="PF24972">
    <property type="entry name" value="GBD_ATRN"/>
    <property type="match status" value="1"/>
</dbReference>
<keyword evidence="11 13" id="KW-0424">Laminin EGF-like domain</keyword>
<feature type="disulfide bond" evidence="12">
    <location>
        <begin position="239"/>
        <end position="249"/>
    </location>
</feature>
<dbReference type="InterPro" id="IPR015915">
    <property type="entry name" value="Kelch-typ_b-propeller"/>
</dbReference>
<keyword evidence="7 15" id="KW-1133">Transmembrane helix</keyword>
<evidence type="ECO:0000256" key="2">
    <source>
        <dbReference type="ARBA" id="ARBA00022441"/>
    </source>
</evidence>
<evidence type="ECO:0000256" key="8">
    <source>
        <dbReference type="ARBA" id="ARBA00023136"/>
    </source>
</evidence>
<evidence type="ECO:0000256" key="5">
    <source>
        <dbReference type="ARBA" id="ARBA00022729"/>
    </source>
</evidence>
<feature type="domain" description="Laminin EGF-like" evidence="18">
    <location>
        <begin position="938"/>
        <end position="985"/>
    </location>
</feature>
<dbReference type="Gene3D" id="2.10.25.10">
    <property type="entry name" value="Laminin"/>
    <property type="match status" value="2"/>
</dbReference>
<name>A0A8J2RZ26_9CRUS</name>
<keyword evidence="10" id="KW-0325">Glycoprotein</keyword>
<feature type="transmembrane region" description="Helical" evidence="15">
    <location>
        <begin position="1176"/>
        <end position="1197"/>
    </location>
</feature>
<evidence type="ECO:0000313" key="20">
    <source>
        <dbReference type="Proteomes" id="UP000789390"/>
    </source>
</evidence>
<accession>A0A8J2RZ26</accession>
<dbReference type="SUPFAM" id="SSF117281">
    <property type="entry name" value="Kelch motif"/>
    <property type="match status" value="1"/>
</dbReference>
<keyword evidence="6" id="KW-0677">Repeat</keyword>
<protein>
    <submittedName>
        <fullName evidence="19">Uncharacterized protein</fullName>
    </submittedName>
</protein>
<dbReference type="SMART" id="SM00180">
    <property type="entry name" value="EGF_Lam"/>
    <property type="match status" value="2"/>
</dbReference>
<evidence type="ECO:0000256" key="11">
    <source>
        <dbReference type="ARBA" id="ARBA00023292"/>
    </source>
</evidence>
<dbReference type="SUPFAM" id="SSF49854">
    <property type="entry name" value="Spermadhesin, CUB domain"/>
    <property type="match status" value="1"/>
</dbReference>
<dbReference type="Gene3D" id="2.120.10.80">
    <property type="entry name" value="Kelch-type beta propeller"/>
    <property type="match status" value="2"/>
</dbReference>
<evidence type="ECO:0000259" key="18">
    <source>
        <dbReference type="PROSITE" id="PS50027"/>
    </source>
</evidence>
<evidence type="ECO:0000256" key="7">
    <source>
        <dbReference type="ARBA" id="ARBA00022989"/>
    </source>
</evidence>
<dbReference type="Proteomes" id="UP000789390">
    <property type="component" value="Unassembled WGS sequence"/>
</dbReference>
<proteinExistence type="predicted"/>
<gene>
    <name evidence="19" type="ORF">DGAL_LOCUS11788</name>
</gene>
<dbReference type="InterPro" id="IPR051568">
    <property type="entry name" value="LZTR1/Attractin"/>
</dbReference>
<sequence>MELQSSFISAVEFYKYRRKHSITALYLVCLGFLIITQTSNAEEVYQCDNHTQTCISESEFGEQNDQQLFNLPSPLPSWAEIPQCRGKILLNRPFGFLSDGPGNYSLDTKCAWIVQSSVPNAIISLQLIEFATECSWDHLYVYDGDSVFASLLAVYSGLTIYGNYKVEELNQITSTSNTILLYFYSDLAYNMSGFNISYSITSCPFNEEGKRCSGHGVCIGSTCTCDADFYGHSCQYAVCPNNCSKHGVCNMETHSCVCDEGWSGFDCNQTRDRGFWTSVWEFNATRDERLARTQSSGSVWKGVLWVVGGHGLDLKLPLTMAFNISGNDWSRVETNGLFIPTLRHGHSTLIHEGVLYMYGGVTHDGSVSSQLWSLDLSTKEWILVAPSKNKECHHRLCGPVATTGHTAVLVKDKMYVIFGYNPIYGYLNILQEYSIDSRQWSVVSSSGALVQGSYGHSSVWDPLTKRIYVYGGYQSESSSAYGLTDALHSYDPALRVWRVHPSSGSYRYLHSAIMSGGLMLVYGGNTHNETAISNGAKCYSSDFIAYDTVCDTWFKLNQPAATSVGGDLSRYGHLAASFGPSSDLNDSDEYHQPLLPYGMLIFGGFDGRLKSDVLVYIVGICTSLATKEQCLTAMPGVKCVWNKAAKKCEPLASISKEGYEKCPGLVFPDSSNSQADWSSSSSAIGYAINSTLQCGSISSCPTCLHTTFNCVWCGHNCQYAKCKEGLTHTKAIPSLEHCQVADANSCRLLHSCSACHTEPHCHWEPDARCYSYVRKMGNRTEKVDVKEDQVCDAACSLRNNCKNCTQGPCLWCSNQNRCVDKNAYIPSFPYGLCTEWTTHENKCRDLDFPQLEDGGSSGQRNVPLGASVYTKMTTCKSHRSCSECQEDPACGWCDDGSNRGTGTCMPGGFSGPVTNVLNLRTDLVCPGQQWFFTSCPPCQCNGHSTCVEGTQKCNQPCLHLTEGPHCETCTSGYFGNPVNGGTCSPCQCSGHGTQCHPLTGRCFCTTKGVVGDHCERCDLANHYSPGFLTVSSHANTNSGAPANWTVLPTCYYDLQLDFQFTFNLSKKEDRHIKQINFRNVPLKPDLDLEFSVQCSTLAKLNISVRSAKVDEDNIDEEKFILVNYNCTTFKSRFQRNEYHFGSEENTTFYVYVYDFRSPIQITVSFSQHPKLELQQFFITFSACFISLLMMAAILWKIKQKYDMYRRRQRLFVEMEQMASRPFSHVLVELQVPPNFPRRVPVSNNRCTSAENRSQGVTVVGTQSGSMNQHIIETSLCNNVTPAPSSSSSHSAAVSSNAVRRRRRFRPSPIALEPCVDQKAAVLSLLIRLPNGSLPYTPPGQSGLAIASTLVSLGSYSSRKNNISESREMPRSLPKAKTPPTLSQLA</sequence>
<dbReference type="InterPro" id="IPR035914">
    <property type="entry name" value="Sperma_CUB_dom_sf"/>
</dbReference>
<dbReference type="PROSITE" id="PS01186">
    <property type="entry name" value="EGF_2"/>
    <property type="match status" value="1"/>
</dbReference>
<evidence type="ECO:0000313" key="19">
    <source>
        <dbReference type="EMBL" id="CAH0108410.1"/>
    </source>
</evidence>
<evidence type="ECO:0000256" key="13">
    <source>
        <dbReference type="PROSITE-ProRule" id="PRU00460"/>
    </source>
</evidence>
<evidence type="ECO:0000259" key="17">
    <source>
        <dbReference type="PROSITE" id="PS50026"/>
    </source>
</evidence>
<evidence type="ECO:0000256" key="12">
    <source>
        <dbReference type="PROSITE-ProRule" id="PRU00076"/>
    </source>
</evidence>
<evidence type="ECO:0000256" key="3">
    <source>
        <dbReference type="ARBA" id="ARBA00022536"/>
    </source>
</evidence>
<dbReference type="PROSITE" id="PS01180">
    <property type="entry name" value="CUB"/>
    <property type="match status" value="1"/>
</dbReference>
<dbReference type="InterPro" id="IPR056737">
    <property type="entry name" value="Beta-prop_ATRN-MKLN-like"/>
</dbReference>
<comment type="caution">
    <text evidence="12">Lacks conserved residue(s) required for the propagation of feature annotation.</text>
</comment>
<dbReference type="PROSITE" id="PS50027">
    <property type="entry name" value="EGF_LAM_2"/>
    <property type="match status" value="1"/>
</dbReference>
<dbReference type="Gene3D" id="2.60.120.290">
    <property type="entry name" value="Spermadhesin, CUB domain"/>
    <property type="match status" value="1"/>
</dbReference>
<dbReference type="PROSITE" id="PS50026">
    <property type="entry name" value="EGF_3"/>
    <property type="match status" value="1"/>
</dbReference>
<feature type="disulfide bond" evidence="13">
    <location>
        <begin position="969"/>
        <end position="983"/>
    </location>
</feature>
<keyword evidence="8 15" id="KW-0472">Membrane</keyword>
<dbReference type="SMART" id="SM00181">
    <property type="entry name" value="EGF"/>
    <property type="match status" value="4"/>
</dbReference>